<keyword evidence="10" id="KW-1185">Reference proteome</keyword>
<keyword evidence="9" id="KW-0645">Protease</keyword>
<gene>
    <name evidence="9" type="ORF">HJG52_19550</name>
</gene>
<comment type="caution">
    <text evidence="9">The sequence shown here is derived from an EMBL/GenBank/DDBJ whole genome shotgun (WGS) entry which is preliminary data.</text>
</comment>
<feature type="transmembrane region" description="Helical" evidence="7">
    <location>
        <begin position="272"/>
        <end position="291"/>
    </location>
</feature>
<feature type="domain" description="Peptidase S54 rhomboid" evidence="8">
    <location>
        <begin position="112"/>
        <end position="260"/>
    </location>
</feature>
<evidence type="ECO:0000256" key="3">
    <source>
        <dbReference type="ARBA" id="ARBA00022692"/>
    </source>
</evidence>
<feature type="transmembrane region" description="Helical" evidence="7">
    <location>
        <begin position="224"/>
        <end position="242"/>
    </location>
</feature>
<sequence>MSDDTAYPATPQAPPTCPRHPDRVSYVRCQRCNRPACPDCQRPAAVGVQCVDCLKEQGKTVRQGRTVFGGQVQAAPVVSYVIIGICVLVYLLQMTRRGFTAEIAFAPALGKDEPWRFLTSAFAHSTSQITHILFNMLALWMVGAQYLERLLGGARYAAVYLISAFGGSVCYLLLSSPPTPADLAAGDFGNWYQFAVGASGAVFGLFGALVVLNRKLNLSSAGMWATIAINAVIGFVIPNIAWQAHLGGIITGAACAAVIAAFNAPERRRYQWPALAGIVVVLVVLAAAKYASVGSYPQLLG</sequence>
<feature type="transmembrane region" description="Helical" evidence="7">
    <location>
        <begin position="72"/>
        <end position="92"/>
    </location>
</feature>
<keyword evidence="4" id="KW-0378">Hydrolase</keyword>
<dbReference type="InterPro" id="IPR050925">
    <property type="entry name" value="Rhomboid_protease_S54"/>
</dbReference>
<dbReference type="GO" id="GO:0006508">
    <property type="term" value="P:proteolysis"/>
    <property type="evidence" value="ECO:0007669"/>
    <property type="project" value="UniProtKB-KW"/>
</dbReference>
<dbReference type="Gene3D" id="1.20.1540.10">
    <property type="entry name" value="Rhomboid-like"/>
    <property type="match status" value="1"/>
</dbReference>
<comment type="subcellular location">
    <subcellularLocation>
        <location evidence="1">Membrane</location>
        <topology evidence="1">Multi-pass membrane protein</topology>
    </subcellularLocation>
</comment>
<dbReference type="InterPro" id="IPR022764">
    <property type="entry name" value="Peptidase_S54_rhomboid_dom"/>
</dbReference>
<dbReference type="AlphaFoldDB" id="A0A849HUC8"/>
<dbReference type="SUPFAM" id="SSF57845">
    <property type="entry name" value="B-box zinc-binding domain"/>
    <property type="match status" value="1"/>
</dbReference>
<name>A0A849HUC8_9MICO</name>
<evidence type="ECO:0000259" key="8">
    <source>
        <dbReference type="Pfam" id="PF01694"/>
    </source>
</evidence>
<reference evidence="9 10" key="1">
    <citation type="submission" date="2020-04" db="EMBL/GenBank/DDBJ databases">
        <title>Knoellia sp. isolate from air conditioner.</title>
        <authorList>
            <person name="Chea S."/>
            <person name="Kim D.-U."/>
        </authorList>
    </citation>
    <scope>NUCLEOTIDE SEQUENCE [LARGE SCALE GENOMIC DNA]</scope>
    <source>
        <strain evidence="9 10">DB2414S</strain>
    </source>
</reference>
<evidence type="ECO:0000313" key="9">
    <source>
        <dbReference type="EMBL" id="NNM48187.1"/>
    </source>
</evidence>
<dbReference type="Proteomes" id="UP000588586">
    <property type="component" value="Unassembled WGS sequence"/>
</dbReference>
<dbReference type="InterPro" id="IPR035952">
    <property type="entry name" value="Rhomboid-like_sf"/>
</dbReference>
<keyword evidence="3 7" id="KW-0812">Transmembrane</keyword>
<dbReference type="GO" id="GO:0004252">
    <property type="term" value="F:serine-type endopeptidase activity"/>
    <property type="evidence" value="ECO:0007669"/>
    <property type="project" value="InterPro"/>
</dbReference>
<evidence type="ECO:0000256" key="1">
    <source>
        <dbReference type="ARBA" id="ARBA00004141"/>
    </source>
</evidence>
<protein>
    <submittedName>
        <fullName evidence="9">Rhomboid family intramembrane serine protease</fullName>
    </submittedName>
</protein>
<dbReference type="GO" id="GO:0016020">
    <property type="term" value="C:membrane"/>
    <property type="evidence" value="ECO:0007669"/>
    <property type="project" value="UniProtKB-SubCell"/>
</dbReference>
<keyword evidence="5 7" id="KW-1133">Transmembrane helix</keyword>
<dbReference type="PANTHER" id="PTHR43731:SF14">
    <property type="entry name" value="PRESENILIN-ASSOCIATED RHOMBOID-LIKE PROTEIN, MITOCHONDRIAL"/>
    <property type="match status" value="1"/>
</dbReference>
<evidence type="ECO:0000256" key="6">
    <source>
        <dbReference type="ARBA" id="ARBA00023136"/>
    </source>
</evidence>
<dbReference type="PANTHER" id="PTHR43731">
    <property type="entry name" value="RHOMBOID PROTEASE"/>
    <property type="match status" value="1"/>
</dbReference>
<dbReference type="Pfam" id="PF01694">
    <property type="entry name" value="Rhomboid"/>
    <property type="match status" value="1"/>
</dbReference>
<accession>A0A849HUC8</accession>
<comment type="similarity">
    <text evidence="2">Belongs to the peptidase S54 family.</text>
</comment>
<evidence type="ECO:0000313" key="10">
    <source>
        <dbReference type="Proteomes" id="UP000588586"/>
    </source>
</evidence>
<feature type="transmembrane region" description="Helical" evidence="7">
    <location>
        <begin position="154"/>
        <end position="174"/>
    </location>
</feature>
<keyword evidence="6 7" id="KW-0472">Membrane</keyword>
<dbReference type="RefSeq" id="WP_171245322.1">
    <property type="nucleotide sequence ID" value="NZ_JABEPQ010000007.1"/>
</dbReference>
<evidence type="ECO:0000256" key="7">
    <source>
        <dbReference type="SAM" id="Phobius"/>
    </source>
</evidence>
<proteinExistence type="inferred from homology"/>
<evidence type="ECO:0000256" key="2">
    <source>
        <dbReference type="ARBA" id="ARBA00009045"/>
    </source>
</evidence>
<evidence type="ECO:0000256" key="4">
    <source>
        <dbReference type="ARBA" id="ARBA00022801"/>
    </source>
</evidence>
<feature type="transmembrane region" description="Helical" evidence="7">
    <location>
        <begin position="248"/>
        <end position="265"/>
    </location>
</feature>
<organism evidence="9 10">
    <name type="scientific">Knoellia koreensis</name>
    <dbReference type="NCBI Taxonomy" id="2730921"/>
    <lineage>
        <taxon>Bacteria</taxon>
        <taxon>Bacillati</taxon>
        <taxon>Actinomycetota</taxon>
        <taxon>Actinomycetes</taxon>
        <taxon>Micrococcales</taxon>
        <taxon>Intrasporangiaceae</taxon>
        <taxon>Knoellia</taxon>
    </lineage>
</organism>
<evidence type="ECO:0000256" key="5">
    <source>
        <dbReference type="ARBA" id="ARBA00022989"/>
    </source>
</evidence>
<dbReference type="SUPFAM" id="SSF144091">
    <property type="entry name" value="Rhomboid-like"/>
    <property type="match status" value="1"/>
</dbReference>
<dbReference type="EMBL" id="JABEPQ010000007">
    <property type="protein sequence ID" value="NNM48187.1"/>
    <property type="molecule type" value="Genomic_DNA"/>
</dbReference>
<feature type="transmembrane region" description="Helical" evidence="7">
    <location>
        <begin position="194"/>
        <end position="212"/>
    </location>
</feature>